<dbReference type="EMBL" id="BMAO01034294">
    <property type="protein sequence ID" value="GFQ95605.1"/>
    <property type="molecule type" value="Genomic_DNA"/>
</dbReference>
<evidence type="ECO:0000313" key="15">
    <source>
        <dbReference type="Proteomes" id="UP000887116"/>
    </source>
</evidence>
<comment type="caution">
    <text evidence="14">The sequence shown here is derived from an EMBL/GenBank/DDBJ whole genome shotgun (WGS) entry which is preliminary data.</text>
</comment>
<evidence type="ECO:0000256" key="7">
    <source>
        <dbReference type="ARBA" id="ARBA00022824"/>
    </source>
</evidence>
<protein>
    <submittedName>
        <fullName evidence="14">Cytochrome P450 3A6</fullName>
    </submittedName>
</protein>
<keyword evidence="8" id="KW-0492">Microsome</keyword>
<evidence type="ECO:0000256" key="1">
    <source>
        <dbReference type="ARBA" id="ARBA00001971"/>
    </source>
</evidence>
<sequence length="222" mass="25321">MFVDIYYACAIVLMMALVSFIKWYLTRNDDYWTKRGIPSTPRESYLTFIYKLSTQDMREFLANLTKGRGRVFGSFEGSSPSVVVAEPDLLRDILVKDFHIFPFRNEMKTGDAIADKMVSGVNGEDWKRIRTIITPAFTSKRMRQISSIMNDCSQTLLEVCEKYSNKGEPVDMKGMFGAFTMDVIASSAFGTKVDSHNDPQNEFVKRARAAFLKFTPFVIMVS</sequence>
<evidence type="ECO:0000256" key="9">
    <source>
        <dbReference type="ARBA" id="ARBA00023002"/>
    </source>
</evidence>
<feature type="transmembrane region" description="Helical" evidence="13">
    <location>
        <begin position="6"/>
        <end position="25"/>
    </location>
</feature>
<evidence type="ECO:0000256" key="6">
    <source>
        <dbReference type="ARBA" id="ARBA00022723"/>
    </source>
</evidence>
<keyword evidence="5" id="KW-0349">Heme</keyword>
<keyword evidence="12 13" id="KW-0472">Membrane</keyword>
<dbReference type="Gene3D" id="1.10.630.10">
    <property type="entry name" value="Cytochrome P450"/>
    <property type="match status" value="1"/>
</dbReference>
<reference evidence="14" key="1">
    <citation type="submission" date="2020-07" db="EMBL/GenBank/DDBJ databases">
        <title>Multicomponent nature underlies the extraordinary mechanical properties of spider dragline silk.</title>
        <authorList>
            <person name="Kono N."/>
            <person name="Nakamura H."/>
            <person name="Mori M."/>
            <person name="Yoshida Y."/>
            <person name="Ohtoshi R."/>
            <person name="Malay A.D."/>
            <person name="Moran D.A.P."/>
            <person name="Tomita M."/>
            <person name="Numata K."/>
            <person name="Arakawa K."/>
        </authorList>
    </citation>
    <scope>NUCLEOTIDE SEQUENCE</scope>
</reference>
<keyword evidence="13" id="KW-0812">Transmembrane</keyword>
<keyword evidence="10" id="KW-0408">Iron</keyword>
<proteinExistence type="inferred from homology"/>
<dbReference type="PRINTS" id="PR01689">
    <property type="entry name" value="EP450IICYP3A"/>
</dbReference>
<dbReference type="InterPro" id="IPR002402">
    <property type="entry name" value="Cyt_P450_E_grp-II"/>
</dbReference>
<keyword evidence="15" id="KW-1185">Reference proteome</keyword>
<organism evidence="14 15">
    <name type="scientific">Trichonephila clavata</name>
    <name type="common">Joro spider</name>
    <name type="synonym">Nephila clavata</name>
    <dbReference type="NCBI Taxonomy" id="2740835"/>
    <lineage>
        <taxon>Eukaryota</taxon>
        <taxon>Metazoa</taxon>
        <taxon>Ecdysozoa</taxon>
        <taxon>Arthropoda</taxon>
        <taxon>Chelicerata</taxon>
        <taxon>Arachnida</taxon>
        <taxon>Araneae</taxon>
        <taxon>Araneomorphae</taxon>
        <taxon>Entelegynae</taxon>
        <taxon>Araneoidea</taxon>
        <taxon>Nephilidae</taxon>
        <taxon>Trichonephila</taxon>
    </lineage>
</organism>
<dbReference type="GO" id="GO:0020037">
    <property type="term" value="F:heme binding"/>
    <property type="evidence" value="ECO:0007669"/>
    <property type="project" value="InterPro"/>
</dbReference>
<dbReference type="InterPro" id="IPR008072">
    <property type="entry name" value="Cyt_P450_E_CYP3A"/>
</dbReference>
<gene>
    <name evidence="14" type="primary">CYP3A6</name>
    <name evidence="14" type="ORF">TNCT_145101</name>
</gene>
<dbReference type="InterPro" id="IPR001128">
    <property type="entry name" value="Cyt_P450"/>
</dbReference>
<accession>A0A8X6G332</accession>
<dbReference type="PRINTS" id="PR00464">
    <property type="entry name" value="EP450II"/>
</dbReference>
<evidence type="ECO:0000256" key="4">
    <source>
        <dbReference type="ARBA" id="ARBA00010617"/>
    </source>
</evidence>
<evidence type="ECO:0000313" key="14">
    <source>
        <dbReference type="EMBL" id="GFQ95605.1"/>
    </source>
</evidence>
<dbReference type="GO" id="GO:0016712">
    <property type="term" value="F:oxidoreductase activity, acting on paired donors, with incorporation or reduction of molecular oxygen, reduced flavin or flavoprotein as one donor, and incorporation of one atom of oxygen"/>
    <property type="evidence" value="ECO:0007669"/>
    <property type="project" value="InterPro"/>
</dbReference>
<dbReference type="GO" id="GO:0005506">
    <property type="term" value="F:iron ion binding"/>
    <property type="evidence" value="ECO:0007669"/>
    <property type="project" value="InterPro"/>
</dbReference>
<dbReference type="InterPro" id="IPR036396">
    <property type="entry name" value="Cyt_P450_sf"/>
</dbReference>
<evidence type="ECO:0000256" key="12">
    <source>
        <dbReference type="ARBA" id="ARBA00023136"/>
    </source>
</evidence>
<evidence type="ECO:0000256" key="13">
    <source>
        <dbReference type="SAM" id="Phobius"/>
    </source>
</evidence>
<dbReference type="GO" id="GO:0008395">
    <property type="term" value="F:steroid hydroxylase activity"/>
    <property type="evidence" value="ECO:0007669"/>
    <property type="project" value="TreeGrafter"/>
</dbReference>
<dbReference type="GO" id="GO:0005789">
    <property type="term" value="C:endoplasmic reticulum membrane"/>
    <property type="evidence" value="ECO:0007669"/>
    <property type="project" value="UniProtKB-SubCell"/>
</dbReference>
<dbReference type="InterPro" id="IPR050705">
    <property type="entry name" value="Cytochrome_P450_3A"/>
</dbReference>
<keyword evidence="13" id="KW-1133">Transmembrane helix</keyword>
<evidence type="ECO:0000256" key="11">
    <source>
        <dbReference type="ARBA" id="ARBA00023033"/>
    </source>
</evidence>
<evidence type="ECO:0000256" key="5">
    <source>
        <dbReference type="ARBA" id="ARBA00022617"/>
    </source>
</evidence>
<evidence type="ECO:0000256" key="8">
    <source>
        <dbReference type="ARBA" id="ARBA00022848"/>
    </source>
</evidence>
<dbReference type="PANTHER" id="PTHR24302">
    <property type="entry name" value="CYTOCHROME P450 FAMILY 3"/>
    <property type="match status" value="1"/>
</dbReference>
<comment type="subcellular location">
    <subcellularLocation>
        <location evidence="3">Endoplasmic reticulum membrane</location>
    </subcellularLocation>
    <subcellularLocation>
        <location evidence="2">Microsome membrane</location>
    </subcellularLocation>
</comment>
<dbReference type="Proteomes" id="UP000887116">
    <property type="component" value="Unassembled WGS sequence"/>
</dbReference>
<dbReference type="Pfam" id="PF00067">
    <property type="entry name" value="p450"/>
    <property type="match status" value="1"/>
</dbReference>
<keyword evidence="6" id="KW-0479">Metal-binding</keyword>
<evidence type="ECO:0000256" key="2">
    <source>
        <dbReference type="ARBA" id="ARBA00004524"/>
    </source>
</evidence>
<name>A0A8X6G332_TRICU</name>
<keyword evidence="7" id="KW-0256">Endoplasmic reticulum</keyword>
<dbReference type="AlphaFoldDB" id="A0A8X6G332"/>
<feature type="non-terminal residue" evidence="14">
    <location>
        <position position="1"/>
    </location>
</feature>
<dbReference type="SUPFAM" id="SSF48264">
    <property type="entry name" value="Cytochrome P450"/>
    <property type="match status" value="1"/>
</dbReference>
<comment type="cofactor">
    <cofactor evidence="1">
        <name>heme</name>
        <dbReference type="ChEBI" id="CHEBI:30413"/>
    </cofactor>
</comment>
<evidence type="ECO:0000256" key="3">
    <source>
        <dbReference type="ARBA" id="ARBA00004586"/>
    </source>
</evidence>
<dbReference type="OrthoDB" id="2789670at2759"/>
<keyword evidence="9" id="KW-0560">Oxidoreductase</keyword>
<dbReference type="PANTHER" id="PTHR24302:SF15">
    <property type="entry name" value="FATTY-ACID PEROXYGENASE"/>
    <property type="match status" value="1"/>
</dbReference>
<comment type="similarity">
    <text evidence="4">Belongs to the cytochrome P450 family.</text>
</comment>
<evidence type="ECO:0000256" key="10">
    <source>
        <dbReference type="ARBA" id="ARBA00023004"/>
    </source>
</evidence>
<keyword evidence="11" id="KW-0503">Monooxygenase</keyword>